<dbReference type="HOGENOM" id="CLU_1876049_0_0_1"/>
<reference evidence="3" key="2">
    <citation type="submission" date="2015-01" db="EMBL/GenBank/DDBJ databases">
        <title>Evolutionary Origins and Diversification of the Mycorrhizal Mutualists.</title>
        <authorList>
            <consortium name="DOE Joint Genome Institute"/>
            <consortium name="Mycorrhizal Genomics Consortium"/>
            <person name="Kohler A."/>
            <person name="Kuo A."/>
            <person name="Nagy L.G."/>
            <person name="Floudas D."/>
            <person name="Copeland A."/>
            <person name="Barry K.W."/>
            <person name="Cichocki N."/>
            <person name="Veneault-Fourrey C."/>
            <person name="LaButti K."/>
            <person name="Lindquist E.A."/>
            <person name="Lipzen A."/>
            <person name="Lundell T."/>
            <person name="Morin E."/>
            <person name="Murat C."/>
            <person name="Riley R."/>
            <person name="Ohm R."/>
            <person name="Sun H."/>
            <person name="Tunlid A."/>
            <person name="Henrissat B."/>
            <person name="Grigoriev I.V."/>
            <person name="Hibbett D.S."/>
            <person name="Martin F."/>
        </authorList>
    </citation>
    <scope>NUCLEOTIDE SEQUENCE [LARGE SCALE GENOMIC DNA]</scope>
    <source>
        <strain evidence="3">Zn</strain>
    </source>
</reference>
<dbReference type="AlphaFoldDB" id="A0A0C3C5P1"/>
<proteinExistence type="predicted"/>
<organism evidence="2 3">
    <name type="scientific">Oidiodendron maius (strain Zn)</name>
    <dbReference type="NCBI Taxonomy" id="913774"/>
    <lineage>
        <taxon>Eukaryota</taxon>
        <taxon>Fungi</taxon>
        <taxon>Dikarya</taxon>
        <taxon>Ascomycota</taxon>
        <taxon>Pezizomycotina</taxon>
        <taxon>Leotiomycetes</taxon>
        <taxon>Leotiomycetes incertae sedis</taxon>
        <taxon>Myxotrichaceae</taxon>
        <taxon>Oidiodendron</taxon>
    </lineage>
</organism>
<evidence type="ECO:0000313" key="2">
    <source>
        <dbReference type="EMBL" id="KIM94193.1"/>
    </source>
</evidence>
<name>A0A0C3C5P1_OIDMZ</name>
<accession>A0A0C3C5P1</accession>
<sequence>MPIFLRPKRRAPHPQSQSRLFSLPAELRIKIFTLALTSPPIPLAVVGPRNDFHLVLATPGSGGPDVNVIQAQRLLSLLQTCVRAHAEALQLLYSINTFDREALARRLYAGWTSTGGWTSRQRNPVHAGRAGCALIG</sequence>
<dbReference type="OrthoDB" id="4757095at2759"/>
<dbReference type="InterPro" id="IPR056632">
    <property type="entry name" value="DUF7730"/>
</dbReference>
<dbReference type="PANTHER" id="PTHR42085:SF1">
    <property type="entry name" value="F-BOX DOMAIN-CONTAINING PROTEIN"/>
    <property type="match status" value="1"/>
</dbReference>
<dbReference type="Pfam" id="PF24864">
    <property type="entry name" value="DUF7730"/>
    <property type="match status" value="1"/>
</dbReference>
<protein>
    <recommendedName>
        <fullName evidence="1">DUF7730 domain-containing protein</fullName>
    </recommendedName>
</protein>
<dbReference type="EMBL" id="KN832891">
    <property type="protein sequence ID" value="KIM94193.1"/>
    <property type="molecule type" value="Genomic_DNA"/>
</dbReference>
<dbReference type="InterPro" id="IPR038883">
    <property type="entry name" value="AN11006-like"/>
</dbReference>
<reference evidence="2 3" key="1">
    <citation type="submission" date="2014-04" db="EMBL/GenBank/DDBJ databases">
        <authorList>
            <consortium name="DOE Joint Genome Institute"/>
            <person name="Kuo A."/>
            <person name="Martino E."/>
            <person name="Perotto S."/>
            <person name="Kohler A."/>
            <person name="Nagy L.G."/>
            <person name="Floudas D."/>
            <person name="Copeland A."/>
            <person name="Barry K.W."/>
            <person name="Cichocki N."/>
            <person name="Veneault-Fourrey C."/>
            <person name="LaButti K."/>
            <person name="Lindquist E.A."/>
            <person name="Lipzen A."/>
            <person name="Lundell T."/>
            <person name="Morin E."/>
            <person name="Murat C."/>
            <person name="Sun H."/>
            <person name="Tunlid A."/>
            <person name="Henrissat B."/>
            <person name="Grigoriev I.V."/>
            <person name="Hibbett D.S."/>
            <person name="Martin F."/>
            <person name="Nordberg H.P."/>
            <person name="Cantor M.N."/>
            <person name="Hua S.X."/>
        </authorList>
    </citation>
    <scope>NUCLEOTIDE SEQUENCE [LARGE SCALE GENOMIC DNA]</scope>
    <source>
        <strain evidence="2 3">Zn</strain>
    </source>
</reference>
<dbReference type="Proteomes" id="UP000054321">
    <property type="component" value="Unassembled WGS sequence"/>
</dbReference>
<keyword evidence="3" id="KW-1185">Reference proteome</keyword>
<dbReference type="PANTHER" id="PTHR42085">
    <property type="entry name" value="F-BOX DOMAIN-CONTAINING PROTEIN"/>
    <property type="match status" value="1"/>
</dbReference>
<dbReference type="InParanoid" id="A0A0C3C5P1"/>
<gene>
    <name evidence="2" type="ORF">OIDMADRAFT_35233</name>
</gene>
<evidence type="ECO:0000313" key="3">
    <source>
        <dbReference type="Proteomes" id="UP000054321"/>
    </source>
</evidence>
<feature type="domain" description="DUF7730" evidence="1">
    <location>
        <begin position="13"/>
        <end position="106"/>
    </location>
</feature>
<evidence type="ECO:0000259" key="1">
    <source>
        <dbReference type="Pfam" id="PF24864"/>
    </source>
</evidence>